<dbReference type="RefSeq" id="WP_225621212.1">
    <property type="nucleotide sequence ID" value="NZ_JACYFJ010000003.1"/>
</dbReference>
<keyword evidence="2 8" id="KW-0645">Protease</keyword>
<reference evidence="10" key="1">
    <citation type="journal article" date="2019" name="Int. J. Syst. Evol. Microbiol.">
        <title>The Global Catalogue of Microorganisms (GCM) 10K type strain sequencing project: providing services to taxonomists for standard genome sequencing and annotation.</title>
        <authorList>
            <consortium name="The Broad Institute Genomics Platform"/>
            <consortium name="The Broad Institute Genome Sequencing Center for Infectious Disease"/>
            <person name="Wu L."/>
            <person name="Ma J."/>
        </authorList>
    </citation>
    <scope>NUCLEOTIDE SEQUENCE [LARGE SCALE GENOMIC DNA]</scope>
    <source>
        <strain evidence="10">CECT 7477</strain>
    </source>
</reference>
<organism evidence="9 10">
    <name type="scientific">Euzebyella saccharophila</name>
    <dbReference type="NCBI Taxonomy" id="679664"/>
    <lineage>
        <taxon>Bacteria</taxon>
        <taxon>Pseudomonadati</taxon>
        <taxon>Bacteroidota</taxon>
        <taxon>Flavobacteriia</taxon>
        <taxon>Flavobacteriales</taxon>
        <taxon>Flavobacteriaceae</taxon>
        <taxon>Euzebyella</taxon>
    </lineage>
</organism>
<dbReference type="Pfam" id="PF02586">
    <property type="entry name" value="SRAP"/>
    <property type="match status" value="1"/>
</dbReference>
<proteinExistence type="inferred from homology"/>
<dbReference type="InterPro" id="IPR036590">
    <property type="entry name" value="SRAP-like"/>
</dbReference>
<evidence type="ECO:0000256" key="2">
    <source>
        <dbReference type="ARBA" id="ARBA00022670"/>
    </source>
</evidence>
<evidence type="ECO:0000256" key="6">
    <source>
        <dbReference type="ARBA" id="ARBA00023125"/>
    </source>
</evidence>
<comment type="similarity">
    <text evidence="1 8">Belongs to the SOS response-associated peptidase family.</text>
</comment>
<evidence type="ECO:0000256" key="8">
    <source>
        <dbReference type="RuleBase" id="RU364100"/>
    </source>
</evidence>
<evidence type="ECO:0000256" key="5">
    <source>
        <dbReference type="ARBA" id="ARBA00023124"/>
    </source>
</evidence>
<evidence type="ECO:0000256" key="1">
    <source>
        <dbReference type="ARBA" id="ARBA00008136"/>
    </source>
</evidence>
<comment type="caution">
    <text evidence="9">The sequence shown here is derived from an EMBL/GenBank/DDBJ whole genome shotgun (WGS) entry which is preliminary data.</text>
</comment>
<keyword evidence="5" id="KW-0190">Covalent protein-DNA linkage</keyword>
<dbReference type="PANTHER" id="PTHR13604">
    <property type="entry name" value="DC12-RELATED"/>
    <property type="match status" value="1"/>
</dbReference>
<evidence type="ECO:0000256" key="3">
    <source>
        <dbReference type="ARBA" id="ARBA00022763"/>
    </source>
</evidence>
<evidence type="ECO:0000313" key="9">
    <source>
        <dbReference type="EMBL" id="MFC4094848.1"/>
    </source>
</evidence>
<dbReference type="GO" id="GO:0016787">
    <property type="term" value="F:hydrolase activity"/>
    <property type="evidence" value="ECO:0007669"/>
    <property type="project" value="UniProtKB-KW"/>
</dbReference>
<dbReference type="PANTHER" id="PTHR13604:SF0">
    <property type="entry name" value="ABASIC SITE PROCESSING PROTEIN HMCES"/>
    <property type="match status" value="1"/>
</dbReference>
<accession>A0ABV8JM49</accession>
<keyword evidence="3" id="KW-0227">DNA damage</keyword>
<dbReference type="EC" id="3.4.-.-" evidence="8"/>
<dbReference type="InterPro" id="IPR003738">
    <property type="entry name" value="SRAP"/>
</dbReference>
<sequence length="183" mass="21597">MRSKKNGIWNKTLNARGETIFELPSFRDSAKKRRCLIHIDGFYEHHHFDDNTYPFFISRKDEKPLTLASLWSEWTNKEDGSHWNTFSVVTTEGNPLMSNIHNNPKLKGPRMPLILPEELENDWIEPYDENLWDKGQKKALEELIQSYPEEELKAHTVARLRGKEYAPNISDISEHIIYKELIF</sequence>
<keyword evidence="7" id="KW-0456">Lyase</keyword>
<dbReference type="EMBL" id="JBHSAW010000003">
    <property type="protein sequence ID" value="MFC4094848.1"/>
    <property type="molecule type" value="Genomic_DNA"/>
</dbReference>
<keyword evidence="10" id="KW-1185">Reference proteome</keyword>
<keyword evidence="4 8" id="KW-0378">Hydrolase</keyword>
<evidence type="ECO:0000256" key="4">
    <source>
        <dbReference type="ARBA" id="ARBA00022801"/>
    </source>
</evidence>
<dbReference type="Proteomes" id="UP001595814">
    <property type="component" value="Unassembled WGS sequence"/>
</dbReference>
<evidence type="ECO:0000256" key="7">
    <source>
        <dbReference type="ARBA" id="ARBA00023239"/>
    </source>
</evidence>
<name>A0ABV8JM49_9FLAO</name>
<keyword evidence="6" id="KW-0238">DNA-binding</keyword>
<dbReference type="SUPFAM" id="SSF143081">
    <property type="entry name" value="BB1717-like"/>
    <property type="match status" value="1"/>
</dbReference>
<dbReference type="Gene3D" id="3.90.1680.10">
    <property type="entry name" value="SOS response associated peptidase-like"/>
    <property type="match status" value="1"/>
</dbReference>
<gene>
    <name evidence="9" type="ORF">ACFOUT_03125</name>
</gene>
<protein>
    <recommendedName>
        <fullName evidence="8">Abasic site processing protein</fullName>
        <ecNumber evidence="8">3.4.-.-</ecNumber>
    </recommendedName>
</protein>
<evidence type="ECO:0000313" key="10">
    <source>
        <dbReference type="Proteomes" id="UP001595814"/>
    </source>
</evidence>